<evidence type="ECO:0000313" key="5">
    <source>
        <dbReference type="EMBL" id="TCP62115.1"/>
    </source>
</evidence>
<feature type="domain" description="Methyl-accepting transducer" evidence="4">
    <location>
        <begin position="166"/>
        <end position="377"/>
    </location>
</feature>
<dbReference type="Gene3D" id="1.10.287.950">
    <property type="entry name" value="Methyl-accepting chemotaxis protein"/>
    <property type="match status" value="1"/>
</dbReference>
<dbReference type="InterPro" id="IPR004089">
    <property type="entry name" value="MCPsignal_dom"/>
</dbReference>
<dbReference type="Pfam" id="PF00571">
    <property type="entry name" value="CBS"/>
    <property type="match status" value="1"/>
</dbReference>
<dbReference type="GO" id="GO:0016020">
    <property type="term" value="C:membrane"/>
    <property type="evidence" value="ECO:0007669"/>
    <property type="project" value="InterPro"/>
</dbReference>
<evidence type="ECO:0000256" key="2">
    <source>
        <dbReference type="ARBA" id="ARBA00029447"/>
    </source>
</evidence>
<dbReference type="OrthoDB" id="2542987at2"/>
<evidence type="ECO:0000259" key="4">
    <source>
        <dbReference type="PROSITE" id="PS50111"/>
    </source>
</evidence>
<dbReference type="InterPro" id="IPR046342">
    <property type="entry name" value="CBS_dom_sf"/>
</dbReference>
<dbReference type="SUPFAM" id="SSF54631">
    <property type="entry name" value="CBS-domain pair"/>
    <property type="match status" value="1"/>
</dbReference>
<dbReference type="PROSITE" id="PS50111">
    <property type="entry name" value="CHEMOTAXIS_TRANSDUC_2"/>
    <property type="match status" value="1"/>
</dbReference>
<proteinExistence type="inferred from homology"/>
<dbReference type="RefSeq" id="WP_131920009.1">
    <property type="nucleotide sequence ID" value="NZ_JAOQNU010000023.1"/>
</dbReference>
<evidence type="ECO:0000256" key="3">
    <source>
        <dbReference type="PROSITE-ProRule" id="PRU00284"/>
    </source>
</evidence>
<dbReference type="Pfam" id="PF00015">
    <property type="entry name" value="MCPsignal"/>
    <property type="match status" value="1"/>
</dbReference>
<reference evidence="5 6" key="1">
    <citation type="submission" date="2019-03" db="EMBL/GenBank/DDBJ databases">
        <title>Genomic Encyclopedia of Type Strains, Phase IV (KMG-IV): sequencing the most valuable type-strain genomes for metagenomic binning, comparative biology and taxonomic classification.</title>
        <authorList>
            <person name="Goeker M."/>
        </authorList>
    </citation>
    <scope>NUCLEOTIDE SEQUENCE [LARGE SCALE GENOMIC DNA]</scope>
    <source>
        <strain evidence="5 6">DSM 11170</strain>
    </source>
</reference>
<dbReference type="InterPro" id="IPR000644">
    <property type="entry name" value="CBS_dom"/>
</dbReference>
<dbReference type="Proteomes" id="UP000294813">
    <property type="component" value="Unassembled WGS sequence"/>
</dbReference>
<gene>
    <name evidence="5" type="ORF">EDD73_12322</name>
</gene>
<dbReference type="PANTHER" id="PTHR32089">
    <property type="entry name" value="METHYL-ACCEPTING CHEMOTAXIS PROTEIN MCPB"/>
    <property type="match status" value="1"/>
</dbReference>
<evidence type="ECO:0000313" key="6">
    <source>
        <dbReference type="Proteomes" id="UP000294813"/>
    </source>
</evidence>
<dbReference type="GO" id="GO:0006935">
    <property type="term" value="P:chemotaxis"/>
    <property type="evidence" value="ECO:0007669"/>
    <property type="project" value="InterPro"/>
</dbReference>
<keyword evidence="1 3" id="KW-0807">Transducer</keyword>
<keyword evidence="6" id="KW-1185">Reference proteome</keyword>
<dbReference type="InterPro" id="IPR004090">
    <property type="entry name" value="Chemotax_Me-accpt_rcpt"/>
</dbReference>
<dbReference type="PRINTS" id="PR00260">
    <property type="entry name" value="CHEMTRNSDUCR"/>
</dbReference>
<sequence length="418" mass="45908">MSYQELRNGQKMQCEKEQLKIAESIALMPIGRFAEPAPMLGENSATRDVVAFLEENQNYNGVVIVSGGKKPLGLVMRDQLFAHLGKRYGVSVYYDRPVRRIMTSDCIIVDQQALVIDVCQLATQREAATLYDNVIITNQGRCVGMITIKKLLTLMNCNQVNVARGQASLLTQTSERIALITDQAQAIADLSVEAHRNAEQMNGYTDEGRLALNQALHEIDTIDQTVDHQMEIMNQLLEESKEIEPISQMIRQLADQTNLLAFNASIEAARAGVHGRGFAVVAEEVRKLADETNTAARQISSLLRQVLIKIDEADRCAQEAKNRSMSTRKVADQVHNAWIQIFGAIKISGEHVNGITGLAHDIAQESEELLQAIRVLVEQAQKTAGESATTAVTSSMSSEEEGPQGAFTTVMDELATGA</sequence>
<name>A0A4R2RSI8_9FIRM</name>
<dbReference type="SUPFAM" id="SSF58104">
    <property type="entry name" value="Methyl-accepting chemotaxis protein (MCP) signaling domain"/>
    <property type="match status" value="1"/>
</dbReference>
<comment type="similarity">
    <text evidence="2">Belongs to the methyl-accepting chemotaxis (MCP) protein family.</text>
</comment>
<accession>A0A4R2RSI8</accession>
<dbReference type="Gene3D" id="3.10.580.10">
    <property type="entry name" value="CBS-domain"/>
    <property type="match status" value="1"/>
</dbReference>
<organism evidence="5 6">
    <name type="scientific">Heliophilum fasciatum</name>
    <dbReference type="NCBI Taxonomy" id="35700"/>
    <lineage>
        <taxon>Bacteria</taxon>
        <taxon>Bacillati</taxon>
        <taxon>Bacillota</taxon>
        <taxon>Clostridia</taxon>
        <taxon>Eubacteriales</taxon>
        <taxon>Heliobacteriaceae</taxon>
        <taxon>Heliophilum</taxon>
    </lineage>
</organism>
<dbReference type="GO" id="GO:0007165">
    <property type="term" value="P:signal transduction"/>
    <property type="evidence" value="ECO:0007669"/>
    <property type="project" value="UniProtKB-KW"/>
</dbReference>
<dbReference type="AlphaFoldDB" id="A0A4R2RSI8"/>
<dbReference type="GO" id="GO:0004888">
    <property type="term" value="F:transmembrane signaling receptor activity"/>
    <property type="evidence" value="ECO:0007669"/>
    <property type="project" value="InterPro"/>
</dbReference>
<dbReference type="PANTHER" id="PTHR32089:SF112">
    <property type="entry name" value="LYSOZYME-LIKE PROTEIN-RELATED"/>
    <property type="match status" value="1"/>
</dbReference>
<dbReference type="SMART" id="SM00283">
    <property type="entry name" value="MA"/>
    <property type="match status" value="1"/>
</dbReference>
<evidence type="ECO:0000256" key="1">
    <source>
        <dbReference type="ARBA" id="ARBA00023224"/>
    </source>
</evidence>
<protein>
    <submittedName>
        <fullName evidence="5">CBS domain protein</fullName>
    </submittedName>
</protein>
<comment type="caution">
    <text evidence="5">The sequence shown here is derived from an EMBL/GenBank/DDBJ whole genome shotgun (WGS) entry which is preliminary data.</text>
</comment>
<dbReference type="EMBL" id="SLXT01000023">
    <property type="protein sequence ID" value="TCP62115.1"/>
    <property type="molecule type" value="Genomic_DNA"/>
</dbReference>